<dbReference type="PANTHER" id="PTHR22976:SF2">
    <property type="entry name" value="BIOTIN SYNTHASE, MITOCHONDRIAL"/>
    <property type="match status" value="1"/>
</dbReference>
<evidence type="ECO:0000256" key="10">
    <source>
        <dbReference type="ARBA" id="ARBA00023004"/>
    </source>
</evidence>
<name>A0A1E8GJY8_9LACT</name>
<evidence type="ECO:0000256" key="11">
    <source>
        <dbReference type="ARBA" id="ARBA00023014"/>
    </source>
</evidence>
<feature type="domain" description="Radical SAM core" evidence="15">
    <location>
        <begin position="49"/>
        <end position="275"/>
    </location>
</feature>
<dbReference type="InterPro" id="IPR024177">
    <property type="entry name" value="Biotin_synthase"/>
</dbReference>
<evidence type="ECO:0000256" key="6">
    <source>
        <dbReference type="ARBA" id="ARBA00022691"/>
    </source>
</evidence>
<dbReference type="SFLD" id="SFLDS00029">
    <property type="entry name" value="Radical_SAM"/>
    <property type="match status" value="1"/>
</dbReference>
<proteinExistence type="inferred from homology"/>
<dbReference type="GO" id="GO:0051539">
    <property type="term" value="F:4 iron, 4 sulfur cluster binding"/>
    <property type="evidence" value="ECO:0007669"/>
    <property type="project" value="UniProtKB-KW"/>
</dbReference>
<comment type="similarity">
    <text evidence="2 13">Belongs to the radical SAM superfamily. Biotin synthase family.</text>
</comment>
<dbReference type="SFLD" id="SFLDG01278">
    <property type="entry name" value="biotin_synthase_like"/>
    <property type="match status" value="1"/>
</dbReference>
<dbReference type="InterPro" id="IPR006638">
    <property type="entry name" value="Elp3/MiaA/NifB-like_rSAM"/>
</dbReference>
<comment type="cofactor">
    <cofactor evidence="14">
        <name>[2Fe-2S] cluster</name>
        <dbReference type="ChEBI" id="CHEBI:190135"/>
    </cofactor>
    <text evidence="14">Binds 1 [2Fe-2S] cluster. The cluster is coordinated with 3 cysteines and 1 arginine.</text>
</comment>
<dbReference type="GO" id="GO:0051537">
    <property type="term" value="F:2 iron, 2 sulfur cluster binding"/>
    <property type="evidence" value="ECO:0007669"/>
    <property type="project" value="UniProtKB-KW"/>
</dbReference>
<dbReference type="GO" id="GO:0005506">
    <property type="term" value="F:iron ion binding"/>
    <property type="evidence" value="ECO:0007669"/>
    <property type="project" value="UniProtKB-UniRule"/>
</dbReference>
<dbReference type="PANTHER" id="PTHR22976">
    <property type="entry name" value="BIOTIN SYNTHASE"/>
    <property type="match status" value="1"/>
</dbReference>
<dbReference type="PIRSF" id="PIRSF001619">
    <property type="entry name" value="Biotin_synth"/>
    <property type="match status" value="1"/>
</dbReference>
<dbReference type="SFLD" id="SFLDG01060">
    <property type="entry name" value="BATS_domain_containing"/>
    <property type="match status" value="1"/>
</dbReference>
<dbReference type="SMART" id="SM00876">
    <property type="entry name" value="BATS"/>
    <property type="match status" value="1"/>
</dbReference>
<comment type="subunit">
    <text evidence="13">Homodimer.</text>
</comment>
<comment type="catalytic activity">
    <reaction evidence="12 13">
        <text>(4R,5S)-dethiobiotin + (sulfur carrier)-SH + 2 reduced [2Fe-2S]-[ferredoxin] + 2 S-adenosyl-L-methionine = (sulfur carrier)-H + biotin + 2 5'-deoxyadenosine + 2 L-methionine + 2 oxidized [2Fe-2S]-[ferredoxin]</text>
        <dbReference type="Rhea" id="RHEA:22060"/>
        <dbReference type="Rhea" id="RHEA-COMP:10000"/>
        <dbReference type="Rhea" id="RHEA-COMP:10001"/>
        <dbReference type="Rhea" id="RHEA-COMP:14737"/>
        <dbReference type="Rhea" id="RHEA-COMP:14739"/>
        <dbReference type="ChEBI" id="CHEBI:17319"/>
        <dbReference type="ChEBI" id="CHEBI:29917"/>
        <dbReference type="ChEBI" id="CHEBI:33737"/>
        <dbReference type="ChEBI" id="CHEBI:33738"/>
        <dbReference type="ChEBI" id="CHEBI:57586"/>
        <dbReference type="ChEBI" id="CHEBI:57844"/>
        <dbReference type="ChEBI" id="CHEBI:59789"/>
        <dbReference type="ChEBI" id="CHEBI:64428"/>
        <dbReference type="ChEBI" id="CHEBI:149473"/>
        <dbReference type="EC" id="2.8.1.6"/>
    </reaction>
</comment>
<dbReference type="NCBIfam" id="TIGR00433">
    <property type="entry name" value="bioB"/>
    <property type="match status" value="1"/>
</dbReference>
<dbReference type="Pfam" id="PF04055">
    <property type="entry name" value="Radical_SAM"/>
    <property type="match status" value="1"/>
</dbReference>
<dbReference type="EC" id="2.8.1.6" evidence="3 13"/>
<comment type="cofactor">
    <cofactor evidence="13">
        <name>[2Fe-2S] cluster</name>
        <dbReference type="ChEBI" id="CHEBI:190135"/>
    </cofactor>
    <text evidence="13">Binds 1 [2Fe-2S] cluster. The cluster is coordinated with 3 cysteines and 1 arginine.</text>
</comment>
<evidence type="ECO:0000256" key="14">
    <source>
        <dbReference type="PIRSR" id="PIRSR001619-1"/>
    </source>
</evidence>
<evidence type="ECO:0000256" key="9">
    <source>
        <dbReference type="ARBA" id="ARBA00022756"/>
    </source>
</evidence>
<keyword evidence="7 13" id="KW-0001">2Fe-2S</keyword>
<feature type="binding site" evidence="13 14">
    <location>
        <position position="140"/>
    </location>
    <ligand>
        <name>[2Fe-2S] cluster</name>
        <dbReference type="ChEBI" id="CHEBI:190135"/>
    </ligand>
</feature>
<feature type="binding site" evidence="13 14">
    <location>
        <position position="64"/>
    </location>
    <ligand>
        <name>[4Fe-4S] cluster</name>
        <dbReference type="ChEBI" id="CHEBI:49883"/>
        <note>4Fe-4S-S-AdoMet</note>
    </ligand>
</feature>
<dbReference type="EMBL" id="MKIR01000024">
    <property type="protein sequence ID" value="OFI48564.1"/>
    <property type="molecule type" value="Genomic_DNA"/>
</dbReference>
<evidence type="ECO:0000256" key="7">
    <source>
        <dbReference type="ARBA" id="ARBA00022714"/>
    </source>
</evidence>
<feature type="binding site" evidence="13 14">
    <location>
        <position position="108"/>
    </location>
    <ligand>
        <name>[2Fe-2S] cluster</name>
        <dbReference type="ChEBI" id="CHEBI:190135"/>
    </ligand>
</feature>
<keyword evidence="5 13" id="KW-0808">Transferase</keyword>
<sequence>MDYLKLAQEIIDGTREITPDEALYILESTDDWWAIYAGAVALKNGISANEVRLNTLLNAKSGLCAEDCGYCAQSKYSEAEVETYGLIPNDEIIKKALIAKKNHASTFCIAMSGTRATMRELKVMGAALRTIKEDLNLELCVSMGLLDSEQIDYLKSVGVDRVNHNLNTPRDNYDNITTTHSYQDRIDTLDRLNEDDVNICSGFICGMGETDEQLVEMAFDLKEKNPYSVPMNFLLPIDGTKLEGRHELTPLRCLKVVTMIRYLFPRTEIRISAGREYHLAEMQNLGMLLVDSIFLGNYLTEKGDPVEKDIEAIHKHGLKIYEAVTVK</sequence>
<evidence type="ECO:0000256" key="1">
    <source>
        <dbReference type="ARBA" id="ARBA00004942"/>
    </source>
</evidence>
<evidence type="ECO:0000259" key="15">
    <source>
        <dbReference type="PROSITE" id="PS51918"/>
    </source>
</evidence>
<evidence type="ECO:0000256" key="2">
    <source>
        <dbReference type="ARBA" id="ARBA00010765"/>
    </source>
</evidence>
<comment type="function">
    <text evidence="13">Catalyzes the conversion of dethiobiotin (DTB) to biotin by the insertion of a sulfur atom into dethiobiotin via a radical-based mechanism.</text>
</comment>
<dbReference type="SUPFAM" id="SSF102114">
    <property type="entry name" value="Radical SAM enzymes"/>
    <property type="match status" value="1"/>
</dbReference>
<dbReference type="HAMAP" id="MF_01694">
    <property type="entry name" value="BioB"/>
    <property type="match status" value="1"/>
</dbReference>
<keyword evidence="8 13" id="KW-0479">Metal-binding</keyword>
<evidence type="ECO:0000313" key="17">
    <source>
        <dbReference type="Proteomes" id="UP000178622"/>
    </source>
</evidence>
<dbReference type="SMART" id="SM00729">
    <property type="entry name" value="Elp3"/>
    <property type="match status" value="1"/>
</dbReference>
<evidence type="ECO:0000256" key="8">
    <source>
        <dbReference type="ARBA" id="ARBA00022723"/>
    </source>
</evidence>
<keyword evidence="11 13" id="KW-0411">Iron-sulfur</keyword>
<dbReference type="AlphaFoldDB" id="A0A1E8GJY8"/>
<gene>
    <name evidence="13" type="primary">bioB</name>
    <name evidence="16" type="ORF">BG261_06615</name>
</gene>
<dbReference type="GO" id="GO:0004076">
    <property type="term" value="F:biotin synthase activity"/>
    <property type="evidence" value="ECO:0007669"/>
    <property type="project" value="UniProtKB-UniRule"/>
</dbReference>
<evidence type="ECO:0000256" key="4">
    <source>
        <dbReference type="ARBA" id="ARBA00022485"/>
    </source>
</evidence>
<comment type="pathway">
    <text evidence="1 13">Cofactor biosynthesis; biotin biosynthesis; biotin from 7,8-diaminononanoate: step 2/2.</text>
</comment>
<evidence type="ECO:0000256" key="3">
    <source>
        <dbReference type="ARBA" id="ARBA00012236"/>
    </source>
</evidence>
<dbReference type="UniPathway" id="UPA00078">
    <property type="reaction ID" value="UER00162"/>
</dbReference>
<dbReference type="InterPro" id="IPR013785">
    <property type="entry name" value="Aldolase_TIM"/>
</dbReference>
<evidence type="ECO:0000256" key="13">
    <source>
        <dbReference type="HAMAP-Rule" id="MF_01694"/>
    </source>
</evidence>
<feature type="binding site" evidence="13 14">
    <location>
        <position position="200"/>
    </location>
    <ligand>
        <name>[2Fe-2S] cluster</name>
        <dbReference type="ChEBI" id="CHEBI:190135"/>
    </ligand>
</feature>
<keyword evidence="4 13" id="KW-0004">4Fe-4S</keyword>
<evidence type="ECO:0000313" key="16">
    <source>
        <dbReference type="EMBL" id="OFI48564.1"/>
    </source>
</evidence>
<dbReference type="Proteomes" id="UP000178622">
    <property type="component" value="Unassembled WGS sequence"/>
</dbReference>
<organism evidence="16 17">
    <name type="scientific">Floricoccus tropicus</name>
    <dbReference type="NCBI Taxonomy" id="1859473"/>
    <lineage>
        <taxon>Bacteria</taxon>
        <taxon>Bacillati</taxon>
        <taxon>Bacillota</taxon>
        <taxon>Bacilli</taxon>
        <taxon>Lactobacillales</taxon>
        <taxon>Streptococcaceae</taxon>
        <taxon>Floricoccus</taxon>
    </lineage>
</organism>
<dbReference type="GO" id="GO:0009102">
    <property type="term" value="P:biotin biosynthetic process"/>
    <property type="evidence" value="ECO:0007669"/>
    <property type="project" value="UniProtKB-UniRule"/>
</dbReference>
<dbReference type="InterPro" id="IPR002684">
    <property type="entry name" value="Biotin_synth/BioAB"/>
</dbReference>
<dbReference type="Gene3D" id="3.20.20.70">
    <property type="entry name" value="Aldolase class I"/>
    <property type="match status" value="1"/>
</dbReference>
<dbReference type="CDD" id="cd01335">
    <property type="entry name" value="Radical_SAM"/>
    <property type="match status" value="1"/>
</dbReference>
<dbReference type="OrthoDB" id="9786826at2"/>
<dbReference type="InterPro" id="IPR058240">
    <property type="entry name" value="rSAM_sf"/>
</dbReference>
<accession>A0A1E8GJY8</accession>
<feature type="binding site" evidence="13 14">
    <location>
        <position position="68"/>
    </location>
    <ligand>
        <name>[4Fe-4S] cluster</name>
        <dbReference type="ChEBI" id="CHEBI:49883"/>
        <note>4Fe-4S-S-AdoMet</note>
    </ligand>
</feature>
<reference evidence="17" key="1">
    <citation type="submission" date="2016-09" db="EMBL/GenBank/DDBJ databases">
        <title>Draft genome sequence of a novel species of the family Streptococcaceae isolated from flowers.</title>
        <authorList>
            <person name="Chuah L.-O."/>
            <person name="Yap K.-P."/>
            <person name="Thong K.L."/>
            <person name="Liong M.T."/>
            <person name="Ahmad R."/>
            <person name="Rusul G."/>
        </authorList>
    </citation>
    <scope>NUCLEOTIDE SEQUENCE [LARGE SCALE GENOMIC DNA]</scope>
    <source>
        <strain evidence="17">DF1</strain>
    </source>
</reference>
<evidence type="ECO:0000256" key="12">
    <source>
        <dbReference type="ARBA" id="ARBA00051157"/>
    </source>
</evidence>
<evidence type="ECO:0000256" key="5">
    <source>
        <dbReference type="ARBA" id="ARBA00022679"/>
    </source>
</evidence>
<dbReference type="Pfam" id="PF06968">
    <property type="entry name" value="BATS"/>
    <property type="match status" value="1"/>
</dbReference>
<dbReference type="InterPro" id="IPR007197">
    <property type="entry name" value="rSAM"/>
</dbReference>
<dbReference type="PROSITE" id="PS51918">
    <property type="entry name" value="RADICAL_SAM"/>
    <property type="match status" value="1"/>
</dbReference>
<comment type="caution">
    <text evidence="16">The sequence shown here is derived from an EMBL/GenBank/DDBJ whole genome shotgun (WGS) entry which is preliminary data.</text>
</comment>
<protein>
    <recommendedName>
        <fullName evidence="3 13">Biotin synthase</fullName>
        <ecNumber evidence="3 13">2.8.1.6</ecNumber>
    </recommendedName>
</protein>
<keyword evidence="9 13" id="KW-0093">Biotin biosynthesis</keyword>
<dbReference type="STRING" id="1859473.BG261_06615"/>
<dbReference type="InterPro" id="IPR010722">
    <property type="entry name" value="BATS_dom"/>
</dbReference>
<keyword evidence="10 13" id="KW-0408">Iron</keyword>
<dbReference type="RefSeq" id="WP_070792959.1">
    <property type="nucleotide sequence ID" value="NZ_MKIR01000024.1"/>
</dbReference>
<keyword evidence="6 13" id="KW-0949">S-adenosyl-L-methionine</keyword>
<comment type="cofactor">
    <cofactor evidence="13 14">
        <name>[4Fe-4S] cluster</name>
        <dbReference type="ChEBI" id="CHEBI:49883"/>
    </cofactor>
    <text evidence="13 14">Binds 1 [4Fe-4S] cluster. The cluster is coordinated with 3 cysteines and an exchangeable S-adenosyl-L-methionine.</text>
</comment>
<feature type="binding site" evidence="13 14">
    <location>
        <position position="270"/>
    </location>
    <ligand>
        <name>[2Fe-2S] cluster</name>
        <dbReference type="ChEBI" id="CHEBI:190135"/>
    </ligand>
</feature>
<feature type="binding site" evidence="13 14">
    <location>
        <position position="71"/>
    </location>
    <ligand>
        <name>[4Fe-4S] cluster</name>
        <dbReference type="ChEBI" id="CHEBI:49883"/>
        <note>4Fe-4S-S-AdoMet</note>
    </ligand>
</feature>
<keyword evidence="17" id="KW-1185">Reference proteome</keyword>